<dbReference type="Proteomes" id="UP000198860">
    <property type="component" value="Unassembled WGS sequence"/>
</dbReference>
<dbReference type="RefSeq" id="WP_167356095.1">
    <property type="nucleotide sequence ID" value="NZ_FNIZ01000017.1"/>
</dbReference>
<reference evidence="3" key="1">
    <citation type="submission" date="2016-10" db="EMBL/GenBank/DDBJ databases">
        <authorList>
            <person name="Varghese N."/>
            <person name="Submissions S."/>
        </authorList>
    </citation>
    <scope>NUCLEOTIDE SEQUENCE [LARGE SCALE GENOMIC DNA]</scope>
    <source>
        <strain evidence="3">CGMCC 1.3703</strain>
    </source>
</reference>
<protein>
    <submittedName>
        <fullName evidence="2">GIY-YIG catalytic domain-containing protein</fullName>
    </submittedName>
</protein>
<evidence type="ECO:0000259" key="1">
    <source>
        <dbReference type="PROSITE" id="PS50164"/>
    </source>
</evidence>
<sequence>MEKLEIDMNLAKTYDLWRSLFIWQEHLYPRKPYGKNKKGKVGGIYVIYDKNDFPVYVGRTNDFYNRIYIDRFKHDSDDLCKYKDYLYSVKLFKVESKLERLVLEYKYINELKPPFNTQDVDFVENIEEYRKEYIEKADPMIDQKTEHEEEGIGMKLNPDEYLLFKKWREYVEVNNESHDYFGGGGDMTVNFLEDWKDKHMSCFINEVSKSYNKNVSQVKEELRNYVRFNKYDNNIFGQYWDAYRI</sequence>
<evidence type="ECO:0000313" key="3">
    <source>
        <dbReference type="Proteomes" id="UP000198860"/>
    </source>
</evidence>
<dbReference type="Pfam" id="PF01541">
    <property type="entry name" value="GIY-YIG"/>
    <property type="match status" value="1"/>
</dbReference>
<organism evidence="2 3">
    <name type="scientific">Halobacillus aidingensis</name>
    <dbReference type="NCBI Taxonomy" id="240303"/>
    <lineage>
        <taxon>Bacteria</taxon>
        <taxon>Bacillati</taxon>
        <taxon>Bacillota</taxon>
        <taxon>Bacilli</taxon>
        <taxon>Bacillales</taxon>
        <taxon>Bacillaceae</taxon>
        <taxon>Halobacillus</taxon>
    </lineage>
</organism>
<dbReference type="Gene3D" id="3.40.1440.10">
    <property type="entry name" value="GIY-YIG endonuclease"/>
    <property type="match status" value="1"/>
</dbReference>
<dbReference type="EMBL" id="FNIZ01000017">
    <property type="protein sequence ID" value="SDP38253.1"/>
    <property type="molecule type" value="Genomic_DNA"/>
</dbReference>
<dbReference type="InterPro" id="IPR000305">
    <property type="entry name" value="GIY-YIG_endonuc"/>
</dbReference>
<name>A0A1H0S902_HALAD</name>
<dbReference type="SUPFAM" id="SSF82771">
    <property type="entry name" value="GIY-YIG endonuclease"/>
    <property type="match status" value="1"/>
</dbReference>
<dbReference type="SMART" id="SM00465">
    <property type="entry name" value="GIYc"/>
    <property type="match status" value="1"/>
</dbReference>
<dbReference type="PROSITE" id="PS50164">
    <property type="entry name" value="GIY_YIG"/>
    <property type="match status" value="1"/>
</dbReference>
<feature type="domain" description="GIY-YIG" evidence="1">
    <location>
        <begin position="40"/>
        <end position="117"/>
    </location>
</feature>
<keyword evidence="3" id="KW-1185">Reference proteome</keyword>
<accession>A0A1H0S902</accession>
<dbReference type="AlphaFoldDB" id="A0A1H0S902"/>
<evidence type="ECO:0000313" key="2">
    <source>
        <dbReference type="EMBL" id="SDP38253.1"/>
    </source>
</evidence>
<dbReference type="InterPro" id="IPR035901">
    <property type="entry name" value="GIY-YIG_endonuc_sf"/>
</dbReference>
<gene>
    <name evidence="2" type="ORF">SAMN05421677_11772</name>
</gene>
<proteinExistence type="predicted"/>